<evidence type="ECO:0000313" key="2">
    <source>
        <dbReference type="EMBL" id="TNV73702.1"/>
    </source>
</evidence>
<reference evidence="2" key="1">
    <citation type="submission" date="2019-06" db="EMBL/GenBank/DDBJ databases">
        <authorList>
            <person name="Zheng W."/>
        </authorList>
    </citation>
    <scope>NUCLEOTIDE SEQUENCE</scope>
    <source>
        <strain evidence="2">QDHG01</strain>
    </source>
</reference>
<feature type="chain" id="PRO_5035227161" description="Sodefrin-like factor" evidence="1">
    <location>
        <begin position="26"/>
        <end position="256"/>
    </location>
</feature>
<protein>
    <recommendedName>
        <fullName evidence="4">Sodefrin-like factor</fullName>
    </recommendedName>
</protein>
<evidence type="ECO:0008006" key="4">
    <source>
        <dbReference type="Google" id="ProtNLM"/>
    </source>
</evidence>
<sequence length="256" mass="27909">MALRIIHKSLLLSIFIACFLGIGYSQDDGTVIVQDAFTSVEYGCGELGDLEMPDYCQACRGLYAGCKRCSVIKARPGFIIETYECLGCDEDMYLYSFIPTASVVKSYTLINKQTVAKSLSSNKGQPQTSTATTSAGTINIQTFAQSFCVHNCLQTDINQIAMPDTRKCQKTGHYCMYANHTHGCLQSYLPTNVTELAITSRSPTTIFMTSNMVISVTTGGPTNVSTPQSNRDRVESCKVVGMGITKAYVISALRLI</sequence>
<organism evidence="2 3">
    <name type="scientific">Halteria grandinella</name>
    <dbReference type="NCBI Taxonomy" id="5974"/>
    <lineage>
        <taxon>Eukaryota</taxon>
        <taxon>Sar</taxon>
        <taxon>Alveolata</taxon>
        <taxon>Ciliophora</taxon>
        <taxon>Intramacronucleata</taxon>
        <taxon>Spirotrichea</taxon>
        <taxon>Stichotrichia</taxon>
        <taxon>Sporadotrichida</taxon>
        <taxon>Halteriidae</taxon>
        <taxon>Halteria</taxon>
    </lineage>
</organism>
<name>A0A8J8NEE6_HALGN</name>
<dbReference type="AlphaFoldDB" id="A0A8J8NEE6"/>
<comment type="caution">
    <text evidence="2">The sequence shown here is derived from an EMBL/GenBank/DDBJ whole genome shotgun (WGS) entry which is preliminary data.</text>
</comment>
<dbReference type="Proteomes" id="UP000785679">
    <property type="component" value="Unassembled WGS sequence"/>
</dbReference>
<accession>A0A8J8NEE6</accession>
<proteinExistence type="predicted"/>
<feature type="signal peptide" evidence="1">
    <location>
        <begin position="1"/>
        <end position="25"/>
    </location>
</feature>
<evidence type="ECO:0000313" key="3">
    <source>
        <dbReference type="Proteomes" id="UP000785679"/>
    </source>
</evidence>
<gene>
    <name evidence="2" type="ORF">FGO68_gene8461</name>
</gene>
<keyword evidence="3" id="KW-1185">Reference proteome</keyword>
<keyword evidence="1" id="KW-0732">Signal</keyword>
<evidence type="ECO:0000256" key="1">
    <source>
        <dbReference type="SAM" id="SignalP"/>
    </source>
</evidence>
<dbReference type="EMBL" id="RRYP01018281">
    <property type="protein sequence ID" value="TNV73702.1"/>
    <property type="molecule type" value="Genomic_DNA"/>
</dbReference>